<dbReference type="EMBL" id="NMUH01000161">
    <property type="protein sequence ID" value="MQL73314.1"/>
    <property type="molecule type" value="Genomic_DNA"/>
</dbReference>
<evidence type="ECO:0000313" key="1">
    <source>
        <dbReference type="EMBL" id="MQL73314.1"/>
    </source>
</evidence>
<keyword evidence="2" id="KW-1185">Reference proteome</keyword>
<sequence length="70" mass="7756">MLGWYGGYALRIGTRNGHLMDPTLLPAVKTLLGSAYLWHGDVQLSLSQVNKVQQENGDRATALRKQDEDS</sequence>
<dbReference type="AlphaFoldDB" id="A0A843TVA4"/>
<protein>
    <submittedName>
        <fullName evidence="1">Uncharacterized protein</fullName>
    </submittedName>
</protein>
<name>A0A843TVA4_COLES</name>
<proteinExistence type="predicted"/>
<accession>A0A843TVA4</accession>
<gene>
    <name evidence="1" type="ORF">Taro_005663</name>
</gene>
<dbReference type="Proteomes" id="UP000652761">
    <property type="component" value="Unassembled WGS sequence"/>
</dbReference>
<comment type="caution">
    <text evidence="1">The sequence shown here is derived from an EMBL/GenBank/DDBJ whole genome shotgun (WGS) entry which is preliminary data.</text>
</comment>
<organism evidence="1 2">
    <name type="scientific">Colocasia esculenta</name>
    <name type="common">Wild taro</name>
    <name type="synonym">Arum esculentum</name>
    <dbReference type="NCBI Taxonomy" id="4460"/>
    <lineage>
        <taxon>Eukaryota</taxon>
        <taxon>Viridiplantae</taxon>
        <taxon>Streptophyta</taxon>
        <taxon>Embryophyta</taxon>
        <taxon>Tracheophyta</taxon>
        <taxon>Spermatophyta</taxon>
        <taxon>Magnoliopsida</taxon>
        <taxon>Liliopsida</taxon>
        <taxon>Araceae</taxon>
        <taxon>Aroideae</taxon>
        <taxon>Colocasieae</taxon>
        <taxon>Colocasia</taxon>
    </lineage>
</organism>
<evidence type="ECO:0000313" key="2">
    <source>
        <dbReference type="Proteomes" id="UP000652761"/>
    </source>
</evidence>
<reference evidence="1" key="1">
    <citation type="submission" date="2017-07" db="EMBL/GenBank/DDBJ databases">
        <title>Taro Niue Genome Assembly and Annotation.</title>
        <authorList>
            <person name="Atibalentja N."/>
            <person name="Keating K."/>
            <person name="Fields C.J."/>
        </authorList>
    </citation>
    <scope>NUCLEOTIDE SEQUENCE</scope>
    <source>
        <strain evidence="1">Niue_2</strain>
        <tissue evidence="1">Leaf</tissue>
    </source>
</reference>